<dbReference type="InterPro" id="IPR042099">
    <property type="entry name" value="ANL_N_sf"/>
</dbReference>
<accession>F5RHR2</accession>
<dbReference type="AlphaFoldDB" id="F5RHR2"/>
<keyword evidence="3" id="KW-1185">Reference proteome</keyword>
<dbReference type="Gene3D" id="3.30.300.30">
    <property type="match status" value="1"/>
</dbReference>
<dbReference type="PROSITE" id="PS00455">
    <property type="entry name" value="AMP_BINDING"/>
    <property type="match status" value="1"/>
</dbReference>
<organism evidence="2 3">
    <name type="scientific">Methyloversatilis universalis (strain ATCC BAA-1314 / DSM 25237 / JCM 13912 / CCUG 52030 / FAM5)</name>
    <dbReference type="NCBI Taxonomy" id="1000565"/>
    <lineage>
        <taxon>Bacteria</taxon>
        <taxon>Pseudomonadati</taxon>
        <taxon>Pseudomonadota</taxon>
        <taxon>Betaproteobacteria</taxon>
        <taxon>Nitrosomonadales</taxon>
        <taxon>Sterolibacteriaceae</taxon>
        <taxon>Methyloversatilis</taxon>
    </lineage>
</organism>
<comment type="caution">
    <text evidence="2">The sequence shown here is derived from an EMBL/GenBank/DDBJ whole genome shotgun (WGS) entry which is preliminary data.</text>
</comment>
<dbReference type="OrthoDB" id="9766486at2"/>
<name>F5RHR2_METUF</name>
<feature type="domain" description="AMP-dependent synthetase/ligase" evidence="1">
    <location>
        <begin position="21"/>
        <end position="322"/>
    </location>
</feature>
<dbReference type="SUPFAM" id="SSF56801">
    <property type="entry name" value="Acetyl-CoA synthetase-like"/>
    <property type="match status" value="1"/>
</dbReference>
<dbReference type="Proteomes" id="UP000005019">
    <property type="component" value="Unassembled WGS sequence"/>
</dbReference>
<dbReference type="InterPro" id="IPR000873">
    <property type="entry name" value="AMP-dep_synth/lig_dom"/>
</dbReference>
<evidence type="ECO:0000313" key="2">
    <source>
        <dbReference type="EMBL" id="EGK69894.1"/>
    </source>
</evidence>
<dbReference type="RefSeq" id="WP_008064546.1">
    <property type="nucleotide sequence ID" value="NZ_AFHG01000059.1"/>
</dbReference>
<dbReference type="eggNOG" id="COG1022">
    <property type="taxonomic scope" value="Bacteria"/>
</dbReference>
<dbReference type="GO" id="GO:0006631">
    <property type="term" value="P:fatty acid metabolic process"/>
    <property type="evidence" value="ECO:0007669"/>
    <property type="project" value="TreeGrafter"/>
</dbReference>
<dbReference type="PANTHER" id="PTHR43201">
    <property type="entry name" value="ACYL-COA SYNTHETASE"/>
    <property type="match status" value="1"/>
</dbReference>
<evidence type="ECO:0000259" key="1">
    <source>
        <dbReference type="Pfam" id="PF00501"/>
    </source>
</evidence>
<dbReference type="STRING" id="1000565.METUNv1_03860"/>
<dbReference type="InterPro" id="IPR045851">
    <property type="entry name" value="AMP-bd_C_sf"/>
</dbReference>
<dbReference type="EMBL" id="AFHG01000059">
    <property type="protein sequence ID" value="EGK69894.1"/>
    <property type="molecule type" value="Genomic_DNA"/>
</dbReference>
<dbReference type="InterPro" id="IPR020845">
    <property type="entry name" value="AMP-binding_CS"/>
</dbReference>
<dbReference type="GO" id="GO:0031956">
    <property type="term" value="F:medium-chain fatty acid-CoA ligase activity"/>
    <property type="evidence" value="ECO:0007669"/>
    <property type="project" value="TreeGrafter"/>
</dbReference>
<dbReference type="PANTHER" id="PTHR43201:SF32">
    <property type="entry name" value="2-SUCCINYLBENZOATE--COA LIGASE, CHLOROPLASTIC_PEROXISOMAL"/>
    <property type="match status" value="1"/>
</dbReference>
<reference evidence="2 3" key="1">
    <citation type="journal article" date="2011" name="J. Bacteriol.">
        <title>Genome sequence of Methyloversatilis universalis FAM5T, a methylotrophic representative of the order Rhodocyclales.</title>
        <authorList>
            <person name="Kittichotirat W."/>
            <person name="Good N.M."/>
            <person name="Hall R."/>
            <person name="Bringel F."/>
            <person name="Lajus A."/>
            <person name="Medigue C."/>
            <person name="Smalley N.E."/>
            <person name="Beck D."/>
            <person name="Bumgarner R."/>
            <person name="Vuilleumier S."/>
            <person name="Kalyuzhnaya M.G."/>
        </authorList>
    </citation>
    <scope>NUCLEOTIDE SEQUENCE [LARGE SCALE GENOMIC DNA]</scope>
    <source>
        <strain evidence="3">ATCC BAA-1314 / JCM 13912 / FAM5</strain>
    </source>
</reference>
<sequence length="493" mass="51371">MSVHTGLPSLIGPQGEFDASAVRRRVDALASRMQECIEDGACAGAVIALLADNGKDWLIADRAVRQVGAVLLPLPTFFTDDQCRHALHAAGVSLLMTDDPLRAHRLGRDEDSLLTSGRLTLFRGPAQPARSLPPATAKITFTSGTTGQPKGVCLSANQLAAVSGSLAGIARTLGIRRHLCMLPLAVLLENVAGADTAWLAGAQCIVPPLAEVGLTGSSRFDVRVALGAIERWQPDSLILLPQMLTALVAAVDAGLPAPRGLKLVAVGGARVSPDLITRARALGIPACEGYGLSEAGSVVALNLPDDPPGAVGRVLPHLTVSLSARGEILVDGPRLPGYLGAPALPDAPFPTGDIGHLDAEGRLHVTGRLKHQIITSFGRNVSPEWPEAELLAAPEIAQVVVFGEAQPALSAVIVPRGDISDAALDAAVDAANARLPDYARIGIRLRADAPFSPANGLATDNGRVRRDAVWAHYGERLAVLYAHAYGVPEHVVS</sequence>
<gene>
    <name evidence="2" type="ORF">METUNv1_03860</name>
</gene>
<evidence type="ECO:0000313" key="3">
    <source>
        <dbReference type="Proteomes" id="UP000005019"/>
    </source>
</evidence>
<dbReference type="Gene3D" id="3.40.50.12780">
    <property type="entry name" value="N-terminal domain of ligase-like"/>
    <property type="match status" value="1"/>
</dbReference>
<dbReference type="Pfam" id="PF23562">
    <property type="entry name" value="AMP-binding_C_3"/>
    <property type="match status" value="1"/>
</dbReference>
<dbReference type="Pfam" id="PF00501">
    <property type="entry name" value="AMP-binding"/>
    <property type="match status" value="1"/>
</dbReference>
<protein>
    <submittedName>
        <fullName evidence="2">Long-chain acyl-CoA synthetases AMP-forming</fullName>
    </submittedName>
</protein>
<proteinExistence type="predicted"/>